<organism evidence="1 2">
    <name type="scientific">Streptomyces davaonensis (strain DSM 101723 / JCM 4913 / KCC S-0913 / 768)</name>
    <dbReference type="NCBI Taxonomy" id="1214101"/>
    <lineage>
        <taxon>Bacteria</taxon>
        <taxon>Bacillati</taxon>
        <taxon>Actinomycetota</taxon>
        <taxon>Actinomycetes</taxon>
        <taxon>Kitasatosporales</taxon>
        <taxon>Streptomycetaceae</taxon>
        <taxon>Streptomyces</taxon>
    </lineage>
</organism>
<evidence type="ECO:0008006" key="3">
    <source>
        <dbReference type="Google" id="ProtNLM"/>
    </source>
</evidence>
<dbReference type="KEGG" id="sdv:BN159_2561"/>
<accession>K4R1H8</accession>
<dbReference type="OrthoDB" id="4328496at2"/>
<dbReference type="InterPro" id="IPR047715">
    <property type="entry name" value="EboA_dom"/>
</dbReference>
<evidence type="ECO:0000313" key="2">
    <source>
        <dbReference type="Proteomes" id="UP000008043"/>
    </source>
</evidence>
<evidence type="ECO:0000313" key="1">
    <source>
        <dbReference type="EMBL" id="CCK26940.1"/>
    </source>
</evidence>
<dbReference type="RefSeq" id="WP_015657334.1">
    <property type="nucleotide sequence ID" value="NC_020504.1"/>
</dbReference>
<dbReference type="NCBIfam" id="NF035938">
    <property type="entry name" value="EboA_domain"/>
    <property type="match status" value="1"/>
</dbReference>
<reference evidence="1 2" key="1">
    <citation type="journal article" date="2012" name="J. Bacteriol.">
        <title>Genome sequence of the bacterium Streptomyces davawensis JCM 4913 and heterologous production of the unique antibiotic roseoflavin.</title>
        <authorList>
            <person name="Jankowitsch F."/>
            <person name="Schwarz J."/>
            <person name="Ruckert C."/>
            <person name="Gust B."/>
            <person name="Szczepanowski R."/>
            <person name="Blom J."/>
            <person name="Pelzer S."/>
            <person name="Kalinowski J."/>
            <person name="Mack M."/>
        </authorList>
    </citation>
    <scope>NUCLEOTIDE SEQUENCE [LARGE SCALE GENOMIC DNA]</scope>
    <source>
        <strain evidence="2">DSM 101723 / JCM 4913 / KCC S-0913 / 768</strain>
    </source>
</reference>
<name>K4R1H8_STRDJ</name>
<dbReference type="eggNOG" id="COG1082">
    <property type="taxonomic scope" value="Bacteria"/>
</dbReference>
<dbReference type="STRING" id="1214101.BN159_2561"/>
<dbReference type="PATRIC" id="fig|1214101.3.peg.2601"/>
<dbReference type="EMBL" id="HE971709">
    <property type="protein sequence ID" value="CCK26940.1"/>
    <property type="molecule type" value="Genomic_DNA"/>
</dbReference>
<proteinExistence type="predicted"/>
<gene>
    <name evidence="1" type="ORF">BN159_2561</name>
</gene>
<dbReference type="Proteomes" id="UP000008043">
    <property type="component" value="Chromosome"/>
</dbReference>
<dbReference type="HOGENOM" id="CLU_077963_1_0_11"/>
<dbReference type="AlphaFoldDB" id="K4R1H8"/>
<keyword evidence="2" id="KW-1185">Reference proteome</keyword>
<protein>
    <recommendedName>
        <fullName evidence="3">Sugar phosphate isomerase/epimerase</fullName>
    </recommendedName>
</protein>
<sequence length="209" mass="22091">MASGLVTPEQLRTRLAGLLSPAALVWVEDACAVVSEQPEAVMTLSAGAGLRCGRAALGPGFEDWTADEAARALMLCALPLNGPELAAAVESVYHLGDSSERRAVLRALPMLGVGERSVGLVRDALGTNDPRLVAAALGPGAATYLDQSSWRDGVLKCLFLEVPLTVVADLYRRTDAELIRMLRHHAAERAAVGETVPADLNAVIDRWEG</sequence>